<dbReference type="GO" id="GO:0016791">
    <property type="term" value="F:phosphatase activity"/>
    <property type="evidence" value="ECO:0007669"/>
    <property type="project" value="TreeGrafter"/>
</dbReference>
<dbReference type="RefSeq" id="WP_008790441.1">
    <property type="nucleotide sequence ID" value="NZ_AKCB01000001.1"/>
</dbReference>
<dbReference type="PANTHER" id="PTHR10000">
    <property type="entry name" value="PHOSPHOSERINE PHOSPHATASE"/>
    <property type="match status" value="1"/>
</dbReference>
<dbReference type="eggNOG" id="COG0561">
    <property type="taxonomic scope" value="Bacteria"/>
</dbReference>
<dbReference type="Pfam" id="PF08282">
    <property type="entry name" value="Hydrolase_3"/>
    <property type="match status" value="1"/>
</dbReference>
<dbReference type="OrthoDB" id="9781413at2"/>
<dbReference type="NCBIfam" id="TIGR01484">
    <property type="entry name" value="HAD-SF-IIB"/>
    <property type="match status" value="1"/>
</dbReference>
<dbReference type="GO" id="GO:0005829">
    <property type="term" value="C:cytosol"/>
    <property type="evidence" value="ECO:0007669"/>
    <property type="project" value="TreeGrafter"/>
</dbReference>
<dbReference type="SUPFAM" id="SSF56784">
    <property type="entry name" value="HAD-like"/>
    <property type="match status" value="1"/>
</dbReference>
<organism evidence="1 2">
    <name type="scientific">Coprobacillus cateniformis</name>
    <dbReference type="NCBI Taxonomy" id="100884"/>
    <lineage>
        <taxon>Bacteria</taxon>
        <taxon>Bacillati</taxon>
        <taxon>Bacillota</taxon>
        <taxon>Erysipelotrichia</taxon>
        <taxon>Erysipelotrichales</taxon>
        <taxon>Coprobacillaceae</taxon>
        <taxon>Coprobacillus</taxon>
    </lineage>
</organism>
<accession>E7GF16</accession>
<dbReference type="InterPro" id="IPR000150">
    <property type="entry name" value="Cof"/>
</dbReference>
<reference evidence="1 2" key="1">
    <citation type="submission" date="2010-12" db="EMBL/GenBank/DDBJ databases">
        <title>The Genome Sequence of Coprobacillus sp. strain 29_1.</title>
        <authorList>
            <consortium name="The Broad Institute Genome Sequencing Platform"/>
            <person name="Earl A."/>
            <person name="Ward D."/>
            <person name="Feldgarden M."/>
            <person name="Gevers D."/>
            <person name="Daigneault M."/>
            <person name="Sibley C.D."/>
            <person name="White A."/>
            <person name="Strauss J."/>
            <person name="Allen-Vercoe E."/>
            <person name="Young S.K."/>
            <person name="Zeng Q."/>
            <person name="Gargeya S."/>
            <person name="Fitzgerald M."/>
            <person name="Haas B."/>
            <person name="Abouelleil A."/>
            <person name="Alvarado L."/>
            <person name="Arachchi H.M."/>
            <person name="Berlin A."/>
            <person name="Brown A."/>
            <person name="Chapman S.B."/>
            <person name="Chen Z."/>
            <person name="Dunbar C."/>
            <person name="Freedman E."/>
            <person name="Gearin G."/>
            <person name="Gellesch M."/>
            <person name="Goldberg J."/>
            <person name="Griggs A."/>
            <person name="Gujja S."/>
            <person name="Heilman E."/>
            <person name="Heiman D."/>
            <person name="Howarth C."/>
            <person name="Larson L."/>
            <person name="Lui A."/>
            <person name="MacDonald P.J.P."/>
            <person name="Mehta T."/>
            <person name="Montmayeur A."/>
            <person name="Murphy C."/>
            <person name="Neiman D."/>
            <person name="Pearson M."/>
            <person name="Priest M."/>
            <person name="Roberts A."/>
            <person name="Saif S."/>
            <person name="Shea T."/>
            <person name="Shenoy N."/>
            <person name="Sisk P."/>
            <person name="Stolte C."/>
            <person name="Sykes S."/>
            <person name="White J."/>
            <person name="Yandava C."/>
            <person name="Nusbaum C."/>
            <person name="Birren B."/>
        </authorList>
    </citation>
    <scope>NUCLEOTIDE SEQUENCE [LARGE SCALE GENOMIC DNA]</scope>
    <source>
        <strain evidence="1 2">29_1</strain>
    </source>
</reference>
<protein>
    <submittedName>
        <fullName evidence="1">Uncharacterized protein</fullName>
    </submittedName>
</protein>
<dbReference type="GO" id="GO:0000287">
    <property type="term" value="F:magnesium ion binding"/>
    <property type="evidence" value="ECO:0007669"/>
    <property type="project" value="TreeGrafter"/>
</dbReference>
<dbReference type="InterPro" id="IPR036412">
    <property type="entry name" value="HAD-like_sf"/>
</dbReference>
<dbReference type="AlphaFoldDB" id="E7GF16"/>
<dbReference type="InterPro" id="IPR023214">
    <property type="entry name" value="HAD_sf"/>
</dbReference>
<sequence>MIKLIVCDMDGTILNKDNTLDEQSYQKILEKSDQGVEFMFATGRGFDMVEDICQSKGIYNSLILNNGTQYRSYDGHINRYYPMERKSFEQIMAILLEYEYHISVHTQQGKYIFEDKETYFLRHQKILMKSKGIDDPSLLPKTPFFTRTGFLKNVHEVKTVDELYKSKALPLKIDARHIDYQSVQGVEKLLKDINHLHISSSFEENIEITSDVHDKGSMLKEVLKEKGLSVYEVATFGDGFNDIGMLESFPYSFAPANASELVKEKASYALEVTNEQGAVAKGIQILEELNLL</sequence>
<dbReference type="PANTHER" id="PTHR10000:SF8">
    <property type="entry name" value="HAD SUPERFAMILY HYDROLASE-LIKE, TYPE 3"/>
    <property type="match status" value="1"/>
</dbReference>
<proteinExistence type="predicted"/>
<keyword evidence="2" id="KW-1185">Reference proteome</keyword>
<dbReference type="InterPro" id="IPR006379">
    <property type="entry name" value="HAD-SF_hydro_IIB"/>
</dbReference>
<dbReference type="PROSITE" id="PS01228">
    <property type="entry name" value="COF_1"/>
    <property type="match status" value="1"/>
</dbReference>
<name>E7GF16_9FIRM</name>
<dbReference type="Proteomes" id="UP000003157">
    <property type="component" value="Unassembled WGS sequence"/>
</dbReference>
<comment type="caution">
    <text evidence="1">The sequence shown here is derived from an EMBL/GenBank/DDBJ whole genome shotgun (WGS) entry which is preliminary data.</text>
</comment>
<dbReference type="STRING" id="100884.GCA_000269565_00692"/>
<dbReference type="EMBL" id="ADKX01000048">
    <property type="protein sequence ID" value="EFW03295.1"/>
    <property type="molecule type" value="Genomic_DNA"/>
</dbReference>
<dbReference type="Gene3D" id="3.40.50.1000">
    <property type="entry name" value="HAD superfamily/HAD-like"/>
    <property type="match status" value="1"/>
</dbReference>
<dbReference type="GeneID" id="78228589"/>
<gene>
    <name evidence="1" type="ORF">HMPREF9488_03359</name>
</gene>
<evidence type="ECO:0000313" key="2">
    <source>
        <dbReference type="Proteomes" id="UP000003157"/>
    </source>
</evidence>
<dbReference type="HOGENOM" id="CLU_044146_0_3_9"/>
<dbReference type="NCBIfam" id="TIGR00099">
    <property type="entry name" value="Cof-subfamily"/>
    <property type="match status" value="1"/>
</dbReference>
<dbReference type="Gene3D" id="3.30.1240.10">
    <property type="match status" value="1"/>
</dbReference>
<evidence type="ECO:0000313" key="1">
    <source>
        <dbReference type="EMBL" id="EFW03295.1"/>
    </source>
</evidence>